<reference evidence="1" key="1">
    <citation type="submission" date="2023-11" db="EMBL/GenBank/DDBJ databases">
        <title>Genome assemblies of two species of porcelain crab, Petrolisthes cinctipes and Petrolisthes manimaculis (Anomura: Porcellanidae).</title>
        <authorList>
            <person name="Angst P."/>
        </authorList>
    </citation>
    <scope>NUCLEOTIDE SEQUENCE</scope>
    <source>
        <strain evidence="1">PB745_02</strain>
        <tissue evidence="1">Gill</tissue>
    </source>
</reference>
<comment type="caution">
    <text evidence="1">The sequence shown here is derived from an EMBL/GenBank/DDBJ whole genome shotgun (WGS) entry which is preliminary data.</text>
</comment>
<keyword evidence="2" id="KW-1185">Reference proteome</keyword>
<gene>
    <name evidence="1" type="ORF">Pmani_034501</name>
</gene>
<dbReference type="AlphaFoldDB" id="A0AAE1NP77"/>
<protein>
    <submittedName>
        <fullName evidence="1">Uncharacterized protein</fullName>
    </submittedName>
</protein>
<evidence type="ECO:0000313" key="1">
    <source>
        <dbReference type="EMBL" id="KAK4292750.1"/>
    </source>
</evidence>
<name>A0AAE1NP77_9EUCA</name>
<accession>A0AAE1NP77</accession>
<evidence type="ECO:0000313" key="2">
    <source>
        <dbReference type="Proteomes" id="UP001292094"/>
    </source>
</evidence>
<organism evidence="1 2">
    <name type="scientific">Petrolisthes manimaculis</name>
    <dbReference type="NCBI Taxonomy" id="1843537"/>
    <lineage>
        <taxon>Eukaryota</taxon>
        <taxon>Metazoa</taxon>
        <taxon>Ecdysozoa</taxon>
        <taxon>Arthropoda</taxon>
        <taxon>Crustacea</taxon>
        <taxon>Multicrustacea</taxon>
        <taxon>Malacostraca</taxon>
        <taxon>Eumalacostraca</taxon>
        <taxon>Eucarida</taxon>
        <taxon>Decapoda</taxon>
        <taxon>Pleocyemata</taxon>
        <taxon>Anomura</taxon>
        <taxon>Galatheoidea</taxon>
        <taxon>Porcellanidae</taxon>
        <taxon>Petrolisthes</taxon>
    </lineage>
</organism>
<sequence>MIMELFISCGNDDGWFHAILMESLYHSLSPLSPWTVLHYGPWEYLSPKLFSRIGPYACDDVGGGELHETSTVNKFIKFSDVFYLLMVLGE</sequence>
<proteinExistence type="predicted"/>
<dbReference type="Proteomes" id="UP001292094">
    <property type="component" value="Unassembled WGS sequence"/>
</dbReference>
<dbReference type="EMBL" id="JAWZYT010004742">
    <property type="protein sequence ID" value="KAK4292750.1"/>
    <property type="molecule type" value="Genomic_DNA"/>
</dbReference>